<sequence length="231" mass="26876">MIKIFKEQVESATKLYDLSSELLNIEKALKKIRNNFPDFTLQSTLVKVAVVNSLYNTNIFRVYDVAYHISEVISQEGIVLEPEFVDKLSTVVLRSNGDNGKEKHYTSFSSALAHIFLSEKFPIYNSVTARMVAYHLNEETKASKKYTTYNDFYHDFYMLLNSLDFKTSVSELHKYLWISGEYRKLNGIKPWENPSNEINPGLKKLFEKRDDTTQKILKDLIKDLYGPLFLE</sequence>
<dbReference type="OrthoDB" id="9792813at2"/>
<dbReference type="EMBL" id="CP011393">
    <property type="protein sequence ID" value="ANE41526.1"/>
    <property type="molecule type" value="Genomic_DNA"/>
</dbReference>
<dbReference type="KEGG" id="fng:JM64_05810"/>
<dbReference type="PATRIC" id="fig|93466.3.peg.1234"/>
<gene>
    <name evidence="1" type="ORF">JM64_05810</name>
</gene>
<name>A0A172T3J4_FERPE</name>
<evidence type="ECO:0000313" key="1">
    <source>
        <dbReference type="EMBL" id="ANE41526.1"/>
    </source>
</evidence>
<dbReference type="Proteomes" id="UP000077096">
    <property type="component" value="Chromosome"/>
</dbReference>
<proteinExistence type="predicted"/>
<accession>A0A172T3J4</accession>
<dbReference type="AlphaFoldDB" id="A0A172T3J4"/>
<evidence type="ECO:0000313" key="2">
    <source>
        <dbReference type="Proteomes" id="UP000077096"/>
    </source>
</evidence>
<reference evidence="1 2" key="1">
    <citation type="submission" date="2014-08" db="EMBL/GenBank/DDBJ databases">
        <title>Fervidobacterium pennivorans DYC genome.</title>
        <authorList>
            <person name="Wushke S."/>
        </authorList>
    </citation>
    <scope>NUCLEOTIDE SEQUENCE [LARGE SCALE GENOMIC DNA]</scope>
    <source>
        <strain evidence="1 2">DYC</strain>
    </source>
</reference>
<protein>
    <submittedName>
        <fullName evidence="1">Uncharacterized protein</fullName>
    </submittedName>
</protein>
<organism evidence="1 2">
    <name type="scientific">Fervidobacterium pennivorans</name>
    <dbReference type="NCBI Taxonomy" id="93466"/>
    <lineage>
        <taxon>Bacteria</taxon>
        <taxon>Thermotogati</taxon>
        <taxon>Thermotogota</taxon>
        <taxon>Thermotogae</taxon>
        <taxon>Thermotogales</taxon>
        <taxon>Fervidobacteriaceae</taxon>
        <taxon>Fervidobacterium</taxon>
    </lineage>
</organism>